<dbReference type="Proteomes" id="UP001156882">
    <property type="component" value="Unassembled WGS sequence"/>
</dbReference>
<dbReference type="EMBL" id="BSPC01000009">
    <property type="protein sequence ID" value="GLS18118.1"/>
    <property type="molecule type" value="Genomic_DNA"/>
</dbReference>
<name>A0ABQ6CCV5_9HYPH</name>
<protein>
    <submittedName>
        <fullName evidence="1">Uncharacterized protein</fullName>
    </submittedName>
</protein>
<proteinExistence type="predicted"/>
<keyword evidence="2" id="KW-1185">Reference proteome</keyword>
<gene>
    <name evidence="1" type="ORF">GCM10007874_11340</name>
</gene>
<accession>A0ABQ6CCV5</accession>
<reference evidence="2" key="1">
    <citation type="journal article" date="2019" name="Int. J. Syst. Evol. Microbiol.">
        <title>The Global Catalogue of Microorganisms (GCM) 10K type strain sequencing project: providing services to taxonomists for standard genome sequencing and annotation.</title>
        <authorList>
            <consortium name="The Broad Institute Genomics Platform"/>
            <consortium name="The Broad Institute Genome Sequencing Center for Infectious Disease"/>
            <person name="Wu L."/>
            <person name="Ma J."/>
        </authorList>
    </citation>
    <scope>NUCLEOTIDE SEQUENCE [LARGE SCALE GENOMIC DNA]</scope>
    <source>
        <strain evidence="2">NBRC 101365</strain>
    </source>
</reference>
<comment type="caution">
    <text evidence="1">The sequence shown here is derived from an EMBL/GenBank/DDBJ whole genome shotgun (WGS) entry which is preliminary data.</text>
</comment>
<evidence type="ECO:0000313" key="1">
    <source>
        <dbReference type="EMBL" id="GLS18118.1"/>
    </source>
</evidence>
<organism evidence="1 2">
    <name type="scientific">Labrys miyagiensis</name>
    <dbReference type="NCBI Taxonomy" id="346912"/>
    <lineage>
        <taxon>Bacteria</taxon>
        <taxon>Pseudomonadati</taxon>
        <taxon>Pseudomonadota</taxon>
        <taxon>Alphaproteobacteria</taxon>
        <taxon>Hyphomicrobiales</taxon>
        <taxon>Xanthobacteraceae</taxon>
        <taxon>Labrys</taxon>
    </lineage>
</organism>
<sequence length="77" mass="8698">MISIRYNYSPNDHETSRILNPQLIAPYPLQGGRPKTWHPSSSQVRKPDLSLVDGIGLKSRAIIVEWLTGKRATDVWA</sequence>
<evidence type="ECO:0000313" key="2">
    <source>
        <dbReference type="Proteomes" id="UP001156882"/>
    </source>
</evidence>